<gene>
    <name evidence="9" type="ORF">A2898_04940</name>
</gene>
<dbReference type="PROSITE" id="PS51330">
    <property type="entry name" value="DHFR_2"/>
    <property type="match status" value="1"/>
</dbReference>
<keyword evidence="5 7" id="KW-0521">NADP</keyword>
<dbReference type="GO" id="GO:0005829">
    <property type="term" value="C:cytosol"/>
    <property type="evidence" value="ECO:0007669"/>
    <property type="project" value="TreeGrafter"/>
</dbReference>
<evidence type="ECO:0000256" key="4">
    <source>
        <dbReference type="ARBA" id="ARBA00022563"/>
    </source>
</evidence>
<dbReference type="CDD" id="cd00209">
    <property type="entry name" value="DHFR"/>
    <property type="match status" value="1"/>
</dbReference>
<keyword evidence="4 7" id="KW-0554">One-carbon metabolism</keyword>
<dbReference type="UniPathway" id="UPA00077">
    <property type="reaction ID" value="UER00158"/>
</dbReference>
<evidence type="ECO:0000313" key="10">
    <source>
        <dbReference type="Proteomes" id="UP000179164"/>
    </source>
</evidence>
<feature type="domain" description="DHFR" evidence="8">
    <location>
        <begin position="5"/>
        <end position="163"/>
    </location>
</feature>
<comment type="function">
    <text evidence="7">Key enzyme in folate metabolism. Catalyzes an essential reaction for de novo glycine and purine synthesis, and for DNA precursor synthesis.</text>
</comment>
<comment type="similarity">
    <text evidence="2 7">Belongs to the dihydrofolate reductase family.</text>
</comment>
<evidence type="ECO:0000259" key="8">
    <source>
        <dbReference type="PROSITE" id="PS51330"/>
    </source>
</evidence>
<dbReference type="GO" id="GO:0046654">
    <property type="term" value="P:tetrahydrofolate biosynthetic process"/>
    <property type="evidence" value="ECO:0007669"/>
    <property type="project" value="UniProtKB-UniPathway"/>
</dbReference>
<comment type="pathway">
    <text evidence="1 7">Cofactor biosynthesis; tetrahydrofolate biosynthesis; 5,6,7,8-tetrahydrofolate from 7,8-dihydrofolate: step 1/1.</text>
</comment>
<keyword evidence="6 7" id="KW-0560">Oxidoreductase</keyword>
<dbReference type="Proteomes" id="UP000179164">
    <property type="component" value="Unassembled WGS sequence"/>
</dbReference>
<dbReference type="GO" id="GO:0046452">
    <property type="term" value="P:dihydrofolate metabolic process"/>
    <property type="evidence" value="ECO:0007669"/>
    <property type="project" value="TreeGrafter"/>
</dbReference>
<dbReference type="GO" id="GO:0046655">
    <property type="term" value="P:folic acid metabolic process"/>
    <property type="evidence" value="ECO:0007669"/>
    <property type="project" value="TreeGrafter"/>
</dbReference>
<reference evidence="9 10" key="1">
    <citation type="journal article" date="2016" name="Nat. Commun.">
        <title>Thousands of microbial genomes shed light on interconnected biogeochemical processes in an aquifer system.</title>
        <authorList>
            <person name="Anantharaman K."/>
            <person name="Brown C.T."/>
            <person name="Hug L.A."/>
            <person name="Sharon I."/>
            <person name="Castelle C.J."/>
            <person name="Probst A.J."/>
            <person name="Thomas B.C."/>
            <person name="Singh A."/>
            <person name="Wilkins M.J."/>
            <person name="Karaoz U."/>
            <person name="Brodie E.L."/>
            <person name="Williams K.H."/>
            <person name="Hubbard S.S."/>
            <person name="Banfield J.F."/>
        </authorList>
    </citation>
    <scope>NUCLEOTIDE SEQUENCE [LARGE SCALE GENOMIC DNA]</scope>
</reference>
<dbReference type="PANTHER" id="PTHR48069">
    <property type="entry name" value="DIHYDROFOLATE REDUCTASE"/>
    <property type="match status" value="1"/>
</dbReference>
<dbReference type="EC" id="1.5.1.3" evidence="3 7"/>
<dbReference type="STRING" id="1798543.A2898_04940"/>
<evidence type="ECO:0000256" key="6">
    <source>
        <dbReference type="ARBA" id="ARBA00023002"/>
    </source>
</evidence>
<dbReference type="PANTHER" id="PTHR48069:SF3">
    <property type="entry name" value="DIHYDROFOLATE REDUCTASE"/>
    <property type="match status" value="1"/>
</dbReference>
<dbReference type="InterPro" id="IPR024072">
    <property type="entry name" value="DHFR-like_dom_sf"/>
</dbReference>
<evidence type="ECO:0000256" key="5">
    <source>
        <dbReference type="ARBA" id="ARBA00022857"/>
    </source>
</evidence>
<comment type="catalytic activity">
    <reaction evidence="7">
        <text>(6S)-5,6,7,8-tetrahydrofolate + NADP(+) = 7,8-dihydrofolate + NADPH + H(+)</text>
        <dbReference type="Rhea" id="RHEA:15009"/>
        <dbReference type="ChEBI" id="CHEBI:15378"/>
        <dbReference type="ChEBI" id="CHEBI:57451"/>
        <dbReference type="ChEBI" id="CHEBI:57453"/>
        <dbReference type="ChEBI" id="CHEBI:57783"/>
        <dbReference type="ChEBI" id="CHEBI:58349"/>
        <dbReference type="EC" id="1.5.1.3"/>
    </reaction>
</comment>
<dbReference type="Pfam" id="PF00186">
    <property type="entry name" value="DHFR_1"/>
    <property type="match status" value="1"/>
</dbReference>
<dbReference type="GO" id="GO:0050661">
    <property type="term" value="F:NADP binding"/>
    <property type="evidence" value="ECO:0007669"/>
    <property type="project" value="InterPro"/>
</dbReference>
<accession>A0A1G2B163</accession>
<evidence type="ECO:0000256" key="7">
    <source>
        <dbReference type="PIRNR" id="PIRNR000194"/>
    </source>
</evidence>
<comment type="caution">
    <text evidence="9">The sequence shown here is derived from an EMBL/GenBank/DDBJ whole genome shotgun (WGS) entry which is preliminary data.</text>
</comment>
<dbReference type="EMBL" id="MHKE01000017">
    <property type="protein sequence ID" value="OGY82898.1"/>
    <property type="molecule type" value="Genomic_DNA"/>
</dbReference>
<dbReference type="InterPro" id="IPR012259">
    <property type="entry name" value="DHFR"/>
</dbReference>
<evidence type="ECO:0000313" key="9">
    <source>
        <dbReference type="EMBL" id="OGY82898.1"/>
    </source>
</evidence>
<dbReference type="PRINTS" id="PR00070">
    <property type="entry name" value="DHFR"/>
</dbReference>
<proteinExistence type="inferred from homology"/>
<organism evidence="9 10">
    <name type="scientific">Candidatus Kerfeldbacteria bacterium RIFCSPLOWO2_01_FULL_48_11</name>
    <dbReference type="NCBI Taxonomy" id="1798543"/>
    <lineage>
        <taxon>Bacteria</taxon>
        <taxon>Candidatus Kerfeldiibacteriota</taxon>
    </lineage>
</organism>
<sequence length="163" mass="18524">MPQPTVSMIAAIDEERGLGKDNQLLFKIKEDLQHFKNVTSGHPVIMGRKTYESIGKPLPNRTNIVISRNQEYRPEGCVMATSLDQAIDEAKKIDKNEIFIIGGGQIFKQGMLVADKLYLTVVKGNYGADVFFPDYSVFSRVVTQRDCQSEEFIYTMYEFEKEA</sequence>
<evidence type="ECO:0000256" key="1">
    <source>
        <dbReference type="ARBA" id="ARBA00004903"/>
    </source>
</evidence>
<dbReference type="Gene3D" id="3.40.430.10">
    <property type="entry name" value="Dihydrofolate Reductase, subunit A"/>
    <property type="match status" value="1"/>
</dbReference>
<dbReference type="GO" id="GO:0006730">
    <property type="term" value="P:one-carbon metabolic process"/>
    <property type="evidence" value="ECO:0007669"/>
    <property type="project" value="UniProtKB-KW"/>
</dbReference>
<dbReference type="AlphaFoldDB" id="A0A1G2B163"/>
<dbReference type="PIRSF" id="PIRSF000194">
    <property type="entry name" value="DHFR"/>
    <property type="match status" value="1"/>
</dbReference>
<dbReference type="InterPro" id="IPR001796">
    <property type="entry name" value="DHFR_dom"/>
</dbReference>
<name>A0A1G2B163_9BACT</name>
<protein>
    <recommendedName>
        <fullName evidence="3 7">Dihydrofolate reductase</fullName>
        <ecNumber evidence="3 7">1.5.1.3</ecNumber>
    </recommendedName>
</protein>
<evidence type="ECO:0000256" key="3">
    <source>
        <dbReference type="ARBA" id="ARBA00012856"/>
    </source>
</evidence>
<evidence type="ECO:0000256" key="2">
    <source>
        <dbReference type="ARBA" id="ARBA00009539"/>
    </source>
</evidence>
<dbReference type="SUPFAM" id="SSF53597">
    <property type="entry name" value="Dihydrofolate reductase-like"/>
    <property type="match status" value="1"/>
</dbReference>
<dbReference type="GO" id="GO:0004146">
    <property type="term" value="F:dihydrofolate reductase activity"/>
    <property type="evidence" value="ECO:0007669"/>
    <property type="project" value="UniProtKB-EC"/>
</dbReference>